<organism evidence="1 2">
    <name type="scientific">Lachancea meyersii CBS 8951</name>
    <dbReference type="NCBI Taxonomy" id="1266667"/>
    <lineage>
        <taxon>Eukaryota</taxon>
        <taxon>Fungi</taxon>
        <taxon>Dikarya</taxon>
        <taxon>Ascomycota</taxon>
        <taxon>Saccharomycotina</taxon>
        <taxon>Saccharomycetes</taxon>
        <taxon>Saccharomycetales</taxon>
        <taxon>Saccharomycetaceae</taxon>
        <taxon>Lachancea</taxon>
    </lineage>
</organism>
<dbReference type="Proteomes" id="UP000191144">
    <property type="component" value="Chromosome H"/>
</dbReference>
<evidence type="ECO:0000313" key="2">
    <source>
        <dbReference type="Proteomes" id="UP000191144"/>
    </source>
</evidence>
<name>A0A1G4KE01_9SACH</name>
<accession>A0A1G4KE01</accession>
<evidence type="ECO:0000313" key="1">
    <source>
        <dbReference type="EMBL" id="SCV02737.1"/>
    </source>
</evidence>
<protein>
    <submittedName>
        <fullName evidence="1">LAME_0H04720g1_1</fullName>
    </submittedName>
</protein>
<reference evidence="2" key="1">
    <citation type="submission" date="2016-03" db="EMBL/GenBank/DDBJ databases">
        <authorList>
            <person name="Devillers Hugo."/>
        </authorList>
    </citation>
    <scope>NUCLEOTIDE SEQUENCE [LARGE SCALE GENOMIC DNA]</scope>
</reference>
<dbReference type="AlphaFoldDB" id="A0A1G4KE01"/>
<keyword evidence="2" id="KW-1185">Reference proteome</keyword>
<sequence>MSEKLLQEFLSQGLLTSSLPQAQFIALISASNEGIPREQLVTVYEQLKTYEQELLGSTKSRARQFLHEVRSNSKNIVEATQMKSTVSVEALVNSLYSAHQLLDEKATQLNSDIDSHMAKLHTIKEQMKPLQTPAAIDPILGNLRYLLTQAEVLQD</sequence>
<gene>
    <name evidence="1" type="ORF">LAME_0H04720G</name>
</gene>
<dbReference type="OrthoDB" id="4036041at2759"/>
<proteinExistence type="predicted"/>
<dbReference type="EMBL" id="LT598480">
    <property type="protein sequence ID" value="SCV02737.1"/>
    <property type="molecule type" value="Genomic_DNA"/>
</dbReference>